<organism evidence="1">
    <name type="scientific">viral metagenome</name>
    <dbReference type="NCBI Taxonomy" id="1070528"/>
    <lineage>
        <taxon>unclassified sequences</taxon>
        <taxon>metagenomes</taxon>
        <taxon>organismal metagenomes</taxon>
    </lineage>
</organism>
<proteinExistence type="predicted"/>
<dbReference type="EMBL" id="MT142811">
    <property type="protein sequence ID" value="QJA88914.1"/>
    <property type="molecule type" value="Genomic_DNA"/>
</dbReference>
<reference evidence="1" key="1">
    <citation type="submission" date="2020-03" db="EMBL/GenBank/DDBJ databases">
        <title>The deep terrestrial virosphere.</title>
        <authorList>
            <person name="Holmfeldt K."/>
            <person name="Nilsson E."/>
            <person name="Simone D."/>
            <person name="Lopez-Fernandez M."/>
            <person name="Wu X."/>
            <person name="de Brujin I."/>
            <person name="Lundin D."/>
            <person name="Andersson A."/>
            <person name="Bertilsson S."/>
            <person name="Dopson M."/>
        </authorList>
    </citation>
    <scope>NUCLEOTIDE SEQUENCE</scope>
    <source>
        <strain evidence="1">MM415B02654</strain>
    </source>
</reference>
<accession>A0A6M3L628</accession>
<dbReference type="AlphaFoldDB" id="A0A6M3L628"/>
<name>A0A6M3L628_9ZZZZ</name>
<protein>
    <submittedName>
        <fullName evidence="1">Uncharacterized protein</fullName>
    </submittedName>
</protein>
<gene>
    <name evidence="1" type="ORF">MM415B02654_0009</name>
</gene>
<sequence length="118" mass="12437">MSDELRLGVVLSFSKGGAGIPKSYHIEVDVAGDAYEGAVQAVGTSEEQLAQGADLGTPGYVLAKNLDDTNYVEIGSTTGVYDIKLLAGEIALWHHNSATIYAKANTASCNVEYTIIEL</sequence>
<evidence type="ECO:0000313" key="1">
    <source>
        <dbReference type="EMBL" id="QJA88914.1"/>
    </source>
</evidence>